<protein>
    <submittedName>
        <fullName evidence="1">Putative transcriptional regulator</fullName>
    </submittedName>
</protein>
<accession>A0A846RKB9</accession>
<dbReference type="InterPro" id="IPR010985">
    <property type="entry name" value="Ribbon_hlx_hlx"/>
</dbReference>
<name>A0A846RKB9_9MICC</name>
<dbReference type="RefSeq" id="WP_245192236.1">
    <property type="nucleotide sequence ID" value="NZ_JAATJL010000001.1"/>
</dbReference>
<proteinExistence type="predicted"/>
<evidence type="ECO:0000313" key="1">
    <source>
        <dbReference type="EMBL" id="NJC21579.1"/>
    </source>
</evidence>
<gene>
    <name evidence="1" type="ORF">BJ994_000655</name>
</gene>
<dbReference type="GO" id="GO:0006355">
    <property type="term" value="P:regulation of DNA-templated transcription"/>
    <property type="evidence" value="ECO:0007669"/>
    <property type="project" value="InterPro"/>
</dbReference>
<dbReference type="SUPFAM" id="SSF47598">
    <property type="entry name" value="Ribbon-helix-helix"/>
    <property type="match status" value="1"/>
</dbReference>
<evidence type="ECO:0000313" key="2">
    <source>
        <dbReference type="Proteomes" id="UP000547458"/>
    </source>
</evidence>
<keyword evidence="2" id="KW-1185">Reference proteome</keyword>
<dbReference type="EMBL" id="JAATJL010000001">
    <property type="protein sequence ID" value="NJC21579.1"/>
    <property type="molecule type" value="Genomic_DNA"/>
</dbReference>
<organism evidence="1 2">
    <name type="scientific">Arthrobacter pigmenti</name>
    <dbReference type="NCBI Taxonomy" id="271432"/>
    <lineage>
        <taxon>Bacteria</taxon>
        <taxon>Bacillati</taxon>
        <taxon>Actinomycetota</taxon>
        <taxon>Actinomycetes</taxon>
        <taxon>Micrococcales</taxon>
        <taxon>Micrococcaceae</taxon>
        <taxon>Arthrobacter</taxon>
    </lineage>
</organism>
<dbReference type="Proteomes" id="UP000547458">
    <property type="component" value="Unassembled WGS sequence"/>
</dbReference>
<comment type="caution">
    <text evidence="1">The sequence shown here is derived from an EMBL/GenBank/DDBJ whole genome shotgun (WGS) entry which is preliminary data.</text>
</comment>
<sequence>MAMNVRIPEELDRQLDEIASENHTSKSALLLQGAQLIVERHARRNMVNAALQFVSTHDAELLKRLEDA</sequence>
<reference evidence="1 2" key="1">
    <citation type="submission" date="2020-03" db="EMBL/GenBank/DDBJ databases">
        <title>Sequencing the genomes of 1000 actinobacteria strains.</title>
        <authorList>
            <person name="Klenk H.-P."/>
        </authorList>
    </citation>
    <scope>NUCLEOTIDE SEQUENCE [LARGE SCALE GENOMIC DNA]</scope>
    <source>
        <strain evidence="1 2">DSM 16403</strain>
    </source>
</reference>
<dbReference type="AlphaFoldDB" id="A0A846RKB9"/>